<dbReference type="GO" id="GO:0009927">
    <property type="term" value="F:histidine phosphotransfer kinase activity"/>
    <property type="evidence" value="ECO:0007669"/>
    <property type="project" value="TreeGrafter"/>
</dbReference>
<evidence type="ECO:0000259" key="17">
    <source>
        <dbReference type="PROSITE" id="PS50110"/>
    </source>
</evidence>
<dbReference type="SUPFAM" id="SSF52172">
    <property type="entry name" value="CheY-like"/>
    <property type="match status" value="2"/>
</dbReference>
<comment type="caution">
    <text evidence="19">The sequence shown here is derived from an EMBL/GenBank/DDBJ whole genome shotgun (WGS) entry which is preliminary data.</text>
</comment>
<dbReference type="InterPro" id="IPR005467">
    <property type="entry name" value="His_kinase_dom"/>
</dbReference>
<dbReference type="SUPFAM" id="SSF47226">
    <property type="entry name" value="Histidine-containing phosphotransfer domain, HPT domain"/>
    <property type="match status" value="1"/>
</dbReference>
<feature type="transmembrane region" description="Helical" evidence="15">
    <location>
        <begin position="27"/>
        <end position="46"/>
    </location>
</feature>
<dbReference type="Gene3D" id="1.20.120.160">
    <property type="entry name" value="HPT domain"/>
    <property type="match status" value="1"/>
</dbReference>
<dbReference type="Pfam" id="PF00072">
    <property type="entry name" value="Response_reg"/>
    <property type="match status" value="2"/>
</dbReference>
<dbReference type="GO" id="GO:0005886">
    <property type="term" value="C:plasma membrane"/>
    <property type="evidence" value="ECO:0007669"/>
    <property type="project" value="UniProtKB-SubCell"/>
</dbReference>
<protein>
    <recommendedName>
        <fullName evidence="3">histidine kinase</fullName>
        <ecNumber evidence="3">2.7.13.3</ecNumber>
    </recommendedName>
</protein>
<keyword evidence="8" id="KW-0418">Kinase</keyword>
<evidence type="ECO:0000256" key="5">
    <source>
        <dbReference type="ARBA" id="ARBA00022519"/>
    </source>
</evidence>
<name>A0A934TW47_9BURK</name>
<evidence type="ECO:0000256" key="10">
    <source>
        <dbReference type="ARBA" id="ARBA00022989"/>
    </source>
</evidence>
<evidence type="ECO:0000256" key="4">
    <source>
        <dbReference type="ARBA" id="ARBA00022475"/>
    </source>
</evidence>
<dbReference type="SMART" id="SM00387">
    <property type="entry name" value="HATPase_c"/>
    <property type="match status" value="1"/>
</dbReference>
<dbReference type="PRINTS" id="PR00344">
    <property type="entry name" value="BCTRLSENSOR"/>
</dbReference>
<keyword evidence="9" id="KW-0067">ATP-binding</keyword>
<dbReference type="EMBL" id="JAEPWM010000007">
    <property type="protein sequence ID" value="MBK6007807.1"/>
    <property type="molecule type" value="Genomic_DNA"/>
</dbReference>
<evidence type="ECO:0000256" key="2">
    <source>
        <dbReference type="ARBA" id="ARBA00004429"/>
    </source>
</evidence>
<dbReference type="InterPro" id="IPR011006">
    <property type="entry name" value="CheY-like_superfamily"/>
</dbReference>
<evidence type="ECO:0000256" key="3">
    <source>
        <dbReference type="ARBA" id="ARBA00012438"/>
    </source>
</evidence>
<dbReference type="InterPro" id="IPR001789">
    <property type="entry name" value="Sig_transdc_resp-reg_receiver"/>
</dbReference>
<dbReference type="Gene3D" id="3.30.565.10">
    <property type="entry name" value="Histidine kinase-like ATPase, C-terminal domain"/>
    <property type="match status" value="1"/>
</dbReference>
<feature type="transmembrane region" description="Helical" evidence="15">
    <location>
        <begin position="110"/>
        <end position="128"/>
    </location>
</feature>
<dbReference type="SUPFAM" id="SSF55874">
    <property type="entry name" value="ATPase domain of HSP90 chaperone/DNA topoisomerase II/histidine kinase"/>
    <property type="match status" value="1"/>
</dbReference>
<feature type="domain" description="HPt" evidence="18">
    <location>
        <begin position="739"/>
        <end position="833"/>
    </location>
</feature>
<dbReference type="InterPro" id="IPR036641">
    <property type="entry name" value="HPT_dom_sf"/>
</dbReference>
<dbReference type="Gene3D" id="1.10.287.130">
    <property type="match status" value="1"/>
</dbReference>
<feature type="domain" description="Histidine kinase" evidence="16">
    <location>
        <begin position="200"/>
        <end position="422"/>
    </location>
</feature>
<reference evidence="19" key="1">
    <citation type="journal article" date="2012" name="J. Microbiol. Biotechnol.">
        <title>Ramlibacter ginsenosidimutans sp. nov., with ginsenoside-converting activity.</title>
        <authorList>
            <person name="Wang L."/>
            <person name="An D.S."/>
            <person name="Kim S.G."/>
            <person name="Jin F.X."/>
            <person name="Kim S.C."/>
            <person name="Lee S.T."/>
            <person name="Im W.T."/>
        </authorList>
    </citation>
    <scope>NUCLEOTIDE SEQUENCE</scope>
    <source>
        <strain evidence="19">KACC 17527</strain>
    </source>
</reference>
<feature type="transmembrane region" description="Helical" evidence="15">
    <location>
        <begin position="85"/>
        <end position="104"/>
    </location>
</feature>
<reference evidence="19" key="2">
    <citation type="submission" date="2021-01" db="EMBL/GenBank/DDBJ databases">
        <authorList>
            <person name="Kang M."/>
        </authorList>
    </citation>
    <scope>NUCLEOTIDE SEQUENCE</scope>
    <source>
        <strain evidence="19">KACC 17527</strain>
    </source>
</reference>
<evidence type="ECO:0000256" key="9">
    <source>
        <dbReference type="ARBA" id="ARBA00022840"/>
    </source>
</evidence>
<feature type="modified residue" description="4-aspartylphosphate" evidence="14">
    <location>
        <position position="496"/>
    </location>
</feature>
<comment type="subcellular location">
    <subcellularLocation>
        <location evidence="2">Cell inner membrane</location>
        <topology evidence="2">Multi-pass membrane protein</topology>
    </subcellularLocation>
</comment>
<dbReference type="AlphaFoldDB" id="A0A934TW47"/>
<dbReference type="InterPro" id="IPR008207">
    <property type="entry name" value="Sig_transdc_His_kin_Hpt_dom"/>
</dbReference>
<evidence type="ECO:0000313" key="20">
    <source>
        <dbReference type="Proteomes" id="UP000630528"/>
    </source>
</evidence>
<dbReference type="SUPFAM" id="SSF47384">
    <property type="entry name" value="Homodimeric domain of signal transducing histidine kinase"/>
    <property type="match status" value="1"/>
</dbReference>
<dbReference type="SMART" id="SM00448">
    <property type="entry name" value="REC"/>
    <property type="match status" value="2"/>
</dbReference>
<dbReference type="PANTHER" id="PTHR43047:SF72">
    <property type="entry name" value="OSMOSENSING HISTIDINE PROTEIN KINASE SLN1"/>
    <property type="match status" value="1"/>
</dbReference>
<dbReference type="CDD" id="cd00075">
    <property type="entry name" value="HATPase"/>
    <property type="match status" value="1"/>
</dbReference>
<evidence type="ECO:0000256" key="13">
    <source>
        <dbReference type="PROSITE-ProRule" id="PRU00110"/>
    </source>
</evidence>
<dbReference type="EC" id="2.7.13.3" evidence="3"/>
<dbReference type="PANTHER" id="PTHR43047">
    <property type="entry name" value="TWO-COMPONENT HISTIDINE PROTEIN KINASE"/>
    <property type="match status" value="1"/>
</dbReference>
<dbReference type="InterPro" id="IPR003594">
    <property type="entry name" value="HATPase_dom"/>
</dbReference>
<dbReference type="Pfam" id="PF02518">
    <property type="entry name" value="HATPase_c"/>
    <property type="match status" value="1"/>
</dbReference>
<keyword evidence="5" id="KW-0997">Cell inner membrane</keyword>
<sequence>MSIKTLFTPLRRLFGYYETYHGNGRPLLKFIGIIGSLTYLSFYLIRFTKPNPKPFDDIGIRAFVITLFALLAAHDQWPEKLKKFYLPYSYAALIVCMPFVNVYVSLERGGGVPAMSNCFIALSFLVMLTDWRNTIAMLLVGISMAASLFFALHPGGHWPADMLAQIPAYLIILIGGGAFKLSEKQIDSEKSRLAAALAGSIAHEMRNPLSRILYALEKMQAVLARPKVHESVKTLEGEQIDALYRHLADSEGAVRRGLQVISMTLDGVSNKPMDATGFRYLSAAEVVQQAVEEYGYESDDARNRVSVKIESDFTFRGDETAYLFVLFNLIKNALYYAAAYPRLHVTLTVGDQQVKVHDTGPGIPADVRKTLFEVFRSVGKSGGTGLGLTYCQRVMHAFGGDIRCDSVPEEFTEFSMTFPKVTDEERERHRLEVIAEARTVLAGKRLLVVEDDEAQRAMTLRKLEAIASTTEIDQAADGQLALRMLAERKYDLVLLDLRMPGLDGYAVAERVRGGDSMNRGVHIVAYSSEPAHLSRFRALQSGMDHFLSKPCAEMQLLANLQHIIRRRGATSVSAASRLAGRRILVADDSAFNRKAIAAYLRNAAAFVIEVEHGAAVLQQLRAQEGIDAVIVDLHMPGMDGLETARAIRASREGWCGVPIVAMTARSDEPAVAAATAAGMNGFLVKPVDALVLYDTLSRLITGGSAMAPHPEAPRTREARAESQDHDGMLNLQRLESYRRLGMLDELLNDYLPEMQRLVSDLQKTVDEGDVQGSIDALHSLLGMSGEAGAQALYQNVRRLYVPLLEEGLWPSGQEWLPQLQALAARTEEALKAYCAQQAASGAAS</sequence>
<accession>A0A934TW47</accession>
<organism evidence="19 20">
    <name type="scientific">Ramlibacter ginsenosidimutans</name>
    <dbReference type="NCBI Taxonomy" id="502333"/>
    <lineage>
        <taxon>Bacteria</taxon>
        <taxon>Pseudomonadati</taxon>
        <taxon>Pseudomonadota</taxon>
        <taxon>Betaproteobacteria</taxon>
        <taxon>Burkholderiales</taxon>
        <taxon>Comamonadaceae</taxon>
        <taxon>Ramlibacter</taxon>
    </lineage>
</organism>
<feature type="domain" description="Response regulatory" evidence="17">
    <location>
        <begin position="582"/>
        <end position="700"/>
    </location>
</feature>
<feature type="modified residue" description="4-aspartylphosphate" evidence="14">
    <location>
        <position position="632"/>
    </location>
</feature>
<evidence type="ECO:0000256" key="15">
    <source>
        <dbReference type="SAM" id="Phobius"/>
    </source>
</evidence>
<dbReference type="Proteomes" id="UP000630528">
    <property type="component" value="Unassembled WGS sequence"/>
</dbReference>
<evidence type="ECO:0000256" key="7">
    <source>
        <dbReference type="ARBA" id="ARBA00022692"/>
    </source>
</evidence>
<evidence type="ECO:0000256" key="12">
    <source>
        <dbReference type="ARBA" id="ARBA00023136"/>
    </source>
</evidence>
<keyword evidence="14" id="KW-0597">Phosphoprotein</keyword>
<keyword evidence="9" id="KW-0547">Nucleotide-binding</keyword>
<evidence type="ECO:0000256" key="14">
    <source>
        <dbReference type="PROSITE-ProRule" id="PRU00169"/>
    </source>
</evidence>
<keyword evidence="12 15" id="KW-0472">Membrane</keyword>
<feature type="transmembrane region" description="Helical" evidence="15">
    <location>
        <begin position="135"/>
        <end position="156"/>
    </location>
</feature>
<dbReference type="Gene3D" id="3.40.50.2300">
    <property type="match status" value="2"/>
</dbReference>
<dbReference type="PROSITE" id="PS50894">
    <property type="entry name" value="HPT"/>
    <property type="match status" value="1"/>
</dbReference>
<dbReference type="PROSITE" id="PS50109">
    <property type="entry name" value="HIS_KIN"/>
    <property type="match status" value="1"/>
</dbReference>
<evidence type="ECO:0000256" key="11">
    <source>
        <dbReference type="ARBA" id="ARBA00023012"/>
    </source>
</evidence>
<evidence type="ECO:0000313" key="19">
    <source>
        <dbReference type="EMBL" id="MBK6007807.1"/>
    </source>
</evidence>
<keyword evidence="7 15" id="KW-0812">Transmembrane</keyword>
<keyword evidence="11" id="KW-0902">Two-component regulatory system</keyword>
<feature type="transmembrane region" description="Helical" evidence="15">
    <location>
        <begin position="58"/>
        <end position="73"/>
    </location>
</feature>
<keyword evidence="20" id="KW-1185">Reference proteome</keyword>
<feature type="modified residue" description="Phosphohistidine" evidence="13">
    <location>
        <position position="778"/>
    </location>
</feature>
<evidence type="ECO:0000259" key="16">
    <source>
        <dbReference type="PROSITE" id="PS50109"/>
    </source>
</evidence>
<dbReference type="InterPro" id="IPR004358">
    <property type="entry name" value="Sig_transdc_His_kin-like_C"/>
</dbReference>
<keyword evidence="10 15" id="KW-1133">Transmembrane helix</keyword>
<dbReference type="GO" id="GO:0000155">
    <property type="term" value="F:phosphorelay sensor kinase activity"/>
    <property type="evidence" value="ECO:0007669"/>
    <property type="project" value="InterPro"/>
</dbReference>
<evidence type="ECO:0000256" key="6">
    <source>
        <dbReference type="ARBA" id="ARBA00022679"/>
    </source>
</evidence>
<dbReference type="SMART" id="SM00073">
    <property type="entry name" value="HPT"/>
    <property type="match status" value="1"/>
</dbReference>
<dbReference type="RefSeq" id="WP_201173980.1">
    <property type="nucleotide sequence ID" value="NZ_JAEPWM010000007.1"/>
</dbReference>
<feature type="domain" description="Response regulatory" evidence="17">
    <location>
        <begin position="445"/>
        <end position="564"/>
    </location>
</feature>
<keyword evidence="4" id="KW-1003">Cell membrane</keyword>
<keyword evidence="6" id="KW-0808">Transferase</keyword>
<dbReference type="InterPro" id="IPR036097">
    <property type="entry name" value="HisK_dim/P_sf"/>
</dbReference>
<gene>
    <name evidence="19" type="ORF">JJB11_17035</name>
</gene>
<dbReference type="CDD" id="cd17546">
    <property type="entry name" value="REC_hyHK_CKI1_RcsC-like"/>
    <property type="match status" value="2"/>
</dbReference>
<evidence type="ECO:0000256" key="1">
    <source>
        <dbReference type="ARBA" id="ARBA00000085"/>
    </source>
</evidence>
<dbReference type="PROSITE" id="PS50110">
    <property type="entry name" value="RESPONSE_REGULATORY"/>
    <property type="match status" value="2"/>
</dbReference>
<dbReference type="Pfam" id="PF01627">
    <property type="entry name" value="Hpt"/>
    <property type="match status" value="1"/>
</dbReference>
<proteinExistence type="predicted"/>
<evidence type="ECO:0000256" key="8">
    <source>
        <dbReference type="ARBA" id="ARBA00022777"/>
    </source>
</evidence>
<comment type="catalytic activity">
    <reaction evidence="1">
        <text>ATP + protein L-histidine = ADP + protein N-phospho-L-histidine.</text>
        <dbReference type="EC" id="2.7.13.3"/>
    </reaction>
</comment>
<dbReference type="InterPro" id="IPR036890">
    <property type="entry name" value="HATPase_C_sf"/>
</dbReference>
<evidence type="ECO:0000259" key="18">
    <source>
        <dbReference type="PROSITE" id="PS50894"/>
    </source>
</evidence>